<dbReference type="Proteomes" id="UP000752696">
    <property type="component" value="Unassembled WGS sequence"/>
</dbReference>
<feature type="non-terminal residue" evidence="1">
    <location>
        <position position="1"/>
    </location>
</feature>
<reference evidence="1" key="1">
    <citation type="submission" date="2020-07" db="EMBL/GenBank/DDBJ databases">
        <authorList>
            <person name="Nazaruddin N."/>
        </authorList>
    </citation>
    <scope>NUCLEOTIDE SEQUENCE</scope>
</reference>
<proteinExistence type="predicted"/>
<accession>A0A6V7HGQ5</accession>
<dbReference type="AlphaFoldDB" id="A0A6V7HGQ5"/>
<dbReference type="EMBL" id="CAJDYZ010011730">
    <property type="protein sequence ID" value="CAD1479909.1"/>
    <property type="molecule type" value="Genomic_DNA"/>
</dbReference>
<gene>
    <name evidence="1" type="ORF">MHI_LOCUS888618</name>
</gene>
<evidence type="ECO:0000313" key="2">
    <source>
        <dbReference type="Proteomes" id="UP000752696"/>
    </source>
</evidence>
<comment type="caution">
    <text evidence="1">The sequence shown here is derived from an EMBL/GenBank/DDBJ whole genome shotgun (WGS) entry which is preliminary data.</text>
</comment>
<name>A0A6V7HGQ5_9HYME</name>
<organism evidence="1 2">
    <name type="scientific">Heterotrigona itama</name>
    <dbReference type="NCBI Taxonomy" id="395501"/>
    <lineage>
        <taxon>Eukaryota</taxon>
        <taxon>Metazoa</taxon>
        <taxon>Ecdysozoa</taxon>
        <taxon>Arthropoda</taxon>
        <taxon>Hexapoda</taxon>
        <taxon>Insecta</taxon>
        <taxon>Pterygota</taxon>
        <taxon>Neoptera</taxon>
        <taxon>Endopterygota</taxon>
        <taxon>Hymenoptera</taxon>
        <taxon>Apocrita</taxon>
        <taxon>Aculeata</taxon>
        <taxon>Apoidea</taxon>
        <taxon>Anthophila</taxon>
        <taxon>Apidae</taxon>
        <taxon>Heterotrigona</taxon>
    </lineage>
</organism>
<protein>
    <submittedName>
        <fullName evidence="1">Uncharacterized protein</fullName>
    </submittedName>
</protein>
<sequence length="38" mass="4693">LYLHFQVLLRQLFEKFSPVLIKSEYVFEHLVYYSVESQ</sequence>
<evidence type="ECO:0000313" key="1">
    <source>
        <dbReference type="EMBL" id="CAD1479909.1"/>
    </source>
</evidence>
<keyword evidence="2" id="KW-1185">Reference proteome</keyword>
<feature type="non-terminal residue" evidence="1">
    <location>
        <position position="38"/>
    </location>
</feature>